<evidence type="ECO:0000313" key="2">
    <source>
        <dbReference type="Proteomes" id="UP000217790"/>
    </source>
</evidence>
<sequence length="166" mass="18901">MEPLSAKCIFEQETVGIEPYFVAGLVSSIQPQDESDEPLLEQMGMSDVKSPDLTIFSGSSPIGEYNNPDLIKGMFPTLFPFSKGEFEEPHRKVAISFETQANYCLDLNDRCFRYHESFLFIMMNMIQCWQAYLHTHFTVNDVDFGTVMEDIAGVKPETLKDIAKHL</sequence>
<dbReference type="OrthoDB" id="432234at2759"/>
<dbReference type="Proteomes" id="UP000217790">
    <property type="component" value="Unassembled WGS sequence"/>
</dbReference>
<proteinExistence type="predicted"/>
<dbReference type="InParanoid" id="A0A2H3DQT6"/>
<name>A0A2H3DQT6_ARMGA</name>
<gene>
    <name evidence="1" type="ORF">ARMGADRAFT_1076043</name>
</gene>
<protein>
    <submittedName>
        <fullName evidence="1">Uncharacterized protein</fullName>
    </submittedName>
</protein>
<accession>A0A2H3DQT6</accession>
<keyword evidence="2" id="KW-1185">Reference proteome</keyword>
<dbReference type="AlphaFoldDB" id="A0A2H3DQT6"/>
<reference evidence="2" key="1">
    <citation type="journal article" date="2017" name="Nat. Ecol. Evol.">
        <title>Genome expansion and lineage-specific genetic innovations in the forest pathogenic fungi Armillaria.</title>
        <authorList>
            <person name="Sipos G."/>
            <person name="Prasanna A.N."/>
            <person name="Walter M.C."/>
            <person name="O'Connor E."/>
            <person name="Balint B."/>
            <person name="Krizsan K."/>
            <person name="Kiss B."/>
            <person name="Hess J."/>
            <person name="Varga T."/>
            <person name="Slot J."/>
            <person name="Riley R."/>
            <person name="Boka B."/>
            <person name="Rigling D."/>
            <person name="Barry K."/>
            <person name="Lee J."/>
            <person name="Mihaltcheva S."/>
            <person name="LaButti K."/>
            <person name="Lipzen A."/>
            <person name="Waldron R."/>
            <person name="Moloney N.M."/>
            <person name="Sperisen C."/>
            <person name="Kredics L."/>
            <person name="Vagvoelgyi C."/>
            <person name="Patrignani A."/>
            <person name="Fitzpatrick D."/>
            <person name="Nagy I."/>
            <person name="Doyle S."/>
            <person name="Anderson J.B."/>
            <person name="Grigoriev I.V."/>
            <person name="Gueldener U."/>
            <person name="Muensterkoetter M."/>
            <person name="Nagy L.G."/>
        </authorList>
    </citation>
    <scope>NUCLEOTIDE SEQUENCE [LARGE SCALE GENOMIC DNA]</scope>
    <source>
        <strain evidence="2">Ar21-2</strain>
    </source>
</reference>
<dbReference type="EMBL" id="KZ293649">
    <property type="protein sequence ID" value="PBK97571.1"/>
    <property type="molecule type" value="Genomic_DNA"/>
</dbReference>
<organism evidence="1 2">
    <name type="scientific">Armillaria gallica</name>
    <name type="common">Bulbous honey fungus</name>
    <name type="synonym">Armillaria bulbosa</name>
    <dbReference type="NCBI Taxonomy" id="47427"/>
    <lineage>
        <taxon>Eukaryota</taxon>
        <taxon>Fungi</taxon>
        <taxon>Dikarya</taxon>
        <taxon>Basidiomycota</taxon>
        <taxon>Agaricomycotina</taxon>
        <taxon>Agaricomycetes</taxon>
        <taxon>Agaricomycetidae</taxon>
        <taxon>Agaricales</taxon>
        <taxon>Marasmiineae</taxon>
        <taxon>Physalacriaceae</taxon>
        <taxon>Armillaria</taxon>
    </lineage>
</organism>
<evidence type="ECO:0000313" key="1">
    <source>
        <dbReference type="EMBL" id="PBK97571.1"/>
    </source>
</evidence>